<dbReference type="GO" id="GO:0008270">
    <property type="term" value="F:zinc ion binding"/>
    <property type="evidence" value="ECO:0007669"/>
    <property type="project" value="UniProtKB-KW"/>
</dbReference>
<dbReference type="InterPro" id="IPR011016">
    <property type="entry name" value="Znf_RING-CH"/>
</dbReference>
<organism evidence="13 14">
    <name type="scientific">Trichogramma kaykai</name>
    <dbReference type="NCBI Taxonomy" id="54128"/>
    <lineage>
        <taxon>Eukaryota</taxon>
        <taxon>Metazoa</taxon>
        <taxon>Ecdysozoa</taxon>
        <taxon>Arthropoda</taxon>
        <taxon>Hexapoda</taxon>
        <taxon>Insecta</taxon>
        <taxon>Pterygota</taxon>
        <taxon>Neoptera</taxon>
        <taxon>Endopterygota</taxon>
        <taxon>Hymenoptera</taxon>
        <taxon>Apocrita</taxon>
        <taxon>Proctotrupomorpha</taxon>
        <taxon>Chalcidoidea</taxon>
        <taxon>Trichogrammatidae</taxon>
        <taxon>Trichogramma</taxon>
    </lineage>
</organism>
<keyword evidence="2" id="KW-0808">Transferase</keyword>
<evidence type="ECO:0000256" key="6">
    <source>
        <dbReference type="ARBA" id="ARBA00022786"/>
    </source>
</evidence>
<evidence type="ECO:0000313" key="13">
    <source>
        <dbReference type="EMBL" id="KAL3394348.1"/>
    </source>
</evidence>
<feature type="domain" description="RING-CH-type" evidence="12">
    <location>
        <begin position="122"/>
        <end position="183"/>
    </location>
</feature>
<keyword evidence="14" id="KW-1185">Reference proteome</keyword>
<feature type="transmembrane region" description="Helical" evidence="11">
    <location>
        <begin position="211"/>
        <end position="232"/>
    </location>
</feature>
<dbReference type="Gene3D" id="3.30.40.10">
    <property type="entry name" value="Zinc/RING finger domain, C3HC4 (zinc finger)"/>
    <property type="match status" value="1"/>
</dbReference>
<dbReference type="Proteomes" id="UP001627154">
    <property type="component" value="Unassembled WGS sequence"/>
</dbReference>
<evidence type="ECO:0000256" key="2">
    <source>
        <dbReference type="ARBA" id="ARBA00022679"/>
    </source>
</evidence>
<evidence type="ECO:0000256" key="5">
    <source>
        <dbReference type="ARBA" id="ARBA00022771"/>
    </source>
</evidence>
<dbReference type="Pfam" id="PF12906">
    <property type="entry name" value="RINGv"/>
    <property type="match status" value="1"/>
</dbReference>
<keyword evidence="5" id="KW-0863">Zinc-finger</keyword>
<keyword evidence="4" id="KW-0479">Metal-binding</keyword>
<keyword evidence="7" id="KW-0862">Zinc</keyword>
<dbReference type="PANTHER" id="PTHR46065:SF3">
    <property type="entry name" value="FI20425P1"/>
    <property type="match status" value="1"/>
</dbReference>
<dbReference type="SUPFAM" id="SSF57850">
    <property type="entry name" value="RING/U-box"/>
    <property type="match status" value="1"/>
</dbReference>
<accession>A0ABD2WMV8</accession>
<evidence type="ECO:0000256" key="1">
    <source>
        <dbReference type="ARBA" id="ARBA00004141"/>
    </source>
</evidence>
<evidence type="ECO:0000259" key="12">
    <source>
        <dbReference type="PROSITE" id="PS51292"/>
    </source>
</evidence>
<feature type="region of interest" description="Disordered" evidence="10">
    <location>
        <begin position="103"/>
        <end position="123"/>
    </location>
</feature>
<dbReference type="InterPro" id="IPR013083">
    <property type="entry name" value="Znf_RING/FYVE/PHD"/>
</dbReference>
<dbReference type="GO" id="GO:0016740">
    <property type="term" value="F:transferase activity"/>
    <property type="evidence" value="ECO:0007669"/>
    <property type="project" value="UniProtKB-KW"/>
</dbReference>
<evidence type="ECO:0000256" key="8">
    <source>
        <dbReference type="ARBA" id="ARBA00022989"/>
    </source>
</evidence>
<keyword evidence="9 11" id="KW-0472">Membrane</keyword>
<reference evidence="13 14" key="1">
    <citation type="journal article" date="2024" name="bioRxiv">
        <title>A reference genome for Trichogramma kaykai: A tiny desert-dwelling parasitoid wasp with competing sex-ratio distorters.</title>
        <authorList>
            <person name="Culotta J."/>
            <person name="Lindsey A.R."/>
        </authorList>
    </citation>
    <scope>NUCLEOTIDE SEQUENCE [LARGE SCALE GENOMIC DNA]</scope>
    <source>
        <strain evidence="13 14">KSX58</strain>
    </source>
</reference>
<feature type="region of interest" description="Disordered" evidence="10">
    <location>
        <begin position="304"/>
        <end position="330"/>
    </location>
</feature>
<evidence type="ECO:0000256" key="3">
    <source>
        <dbReference type="ARBA" id="ARBA00022692"/>
    </source>
</evidence>
<feature type="transmembrane region" description="Helical" evidence="11">
    <location>
        <begin position="252"/>
        <end position="276"/>
    </location>
</feature>
<dbReference type="SMART" id="SM00744">
    <property type="entry name" value="RINGv"/>
    <property type="match status" value="1"/>
</dbReference>
<evidence type="ECO:0000256" key="4">
    <source>
        <dbReference type="ARBA" id="ARBA00022723"/>
    </source>
</evidence>
<keyword evidence="6" id="KW-0833">Ubl conjugation pathway</keyword>
<dbReference type="GO" id="GO:0016020">
    <property type="term" value="C:membrane"/>
    <property type="evidence" value="ECO:0007669"/>
    <property type="project" value="UniProtKB-SubCell"/>
</dbReference>
<comment type="subcellular location">
    <subcellularLocation>
        <location evidence="1">Membrane</location>
        <topology evidence="1">Multi-pass membrane protein</topology>
    </subcellularLocation>
</comment>
<keyword evidence="8 11" id="KW-1133">Transmembrane helix</keyword>
<name>A0ABD2WMV8_9HYME</name>
<feature type="compositionally biased region" description="Low complexity" evidence="10">
    <location>
        <begin position="304"/>
        <end position="320"/>
    </location>
</feature>
<feature type="compositionally biased region" description="Low complexity" evidence="10">
    <location>
        <begin position="106"/>
        <end position="123"/>
    </location>
</feature>
<proteinExistence type="predicted"/>
<evidence type="ECO:0000256" key="7">
    <source>
        <dbReference type="ARBA" id="ARBA00022833"/>
    </source>
</evidence>
<gene>
    <name evidence="13" type="ORF">TKK_011365</name>
</gene>
<evidence type="ECO:0000256" key="11">
    <source>
        <dbReference type="SAM" id="Phobius"/>
    </source>
</evidence>
<evidence type="ECO:0000256" key="9">
    <source>
        <dbReference type="ARBA" id="ARBA00023136"/>
    </source>
</evidence>
<sequence>MQVYHTVIHYSLRWSESENVSIWRSAVVAVVAGKLNAIEQQQQQQQQSVAAEDQRRAAATAAAAVATGQTFTIENGELSKIDEHRDDSVDALDKKGKKSLVEVTKLSQQQQQPTQLQQSPSLSSGSFGLCRICHTDSWPKEPLISPCRCKGSLAYVHLSCLERWLNQSSRNYCELCNFRYNAHQTQRYTWFESLRIWINHPRNRLNIKADLLIFSLLTVFTAGLSSVCLLGHRTSSRYFVLEGARIGFSEGYTRSAVILFILIICMGYGVSVYLMIKNQVTPWYHWWRHAVNIQLILDTLPPTTTEEQESAQQQNQRQQPNDVENAAINL</sequence>
<comment type="caution">
    <text evidence="13">The sequence shown here is derived from an EMBL/GenBank/DDBJ whole genome shotgun (WGS) entry which is preliminary data.</text>
</comment>
<keyword evidence="3 11" id="KW-0812">Transmembrane</keyword>
<evidence type="ECO:0000256" key="10">
    <source>
        <dbReference type="SAM" id="MobiDB-lite"/>
    </source>
</evidence>
<dbReference type="EMBL" id="JBJJXI010000092">
    <property type="protein sequence ID" value="KAL3394348.1"/>
    <property type="molecule type" value="Genomic_DNA"/>
</dbReference>
<dbReference type="PROSITE" id="PS51292">
    <property type="entry name" value="ZF_RING_CH"/>
    <property type="match status" value="1"/>
</dbReference>
<dbReference type="AlphaFoldDB" id="A0ABD2WMV8"/>
<protein>
    <recommendedName>
        <fullName evidence="12">RING-CH-type domain-containing protein</fullName>
    </recommendedName>
</protein>
<evidence type="ECO:0000313" key="14">
    <source>
        <dbReference type="Proteomes" id="UP001627154"/>
    </source>
</evidence>
<dbReference type="PANTHER" id="PTHR46065">
    <property type="entry name" value="E3 UBIQUITIN-PROTEIN LIGASE MARCH 2/3 FAMILY MEMBER"/>
    <property type="match status" value="1"/>
</dbReference>